<dbReference type="RefSeq" id="XP_005847854.1">
    <property type="nucleotide sequence ID" value="XM_005847792.1"/>
</dbReference>
<dbReference type="OrthoDB" id="10427915at2759"/>
<dbReference type="KEGG" id="cvr:CHLNCDRAFT_134104"/>
<organism evidence="4">
    <name type="scientific">Chlorella variabilis</name>
    <name type="common">Green alga</name>
    <dbReference type="NCBI Taxonomy" id="554065"/>
    <lineage>
        <taxon>Eukaryota</taxon>
        <taxon>Viridiplantae</taxon>
        <taxon>Chlorophyta</taxon>
        <taxon>core chlorophytes</taxon>
        <taxon>Trebouxiophyceae</taxon>
        <taxon>Chlorellales</taxon>
        <taxon>Chlorellaceae</taxon>
        <taxon>Chlorella clade</taxon>
        <taxon>Chlorella</taxon>
    </lineage>
</organism>
<evidence type="ECO:0000259" key="2">
    <source>
        <dbReference type="Pfam" id="PF14295"/>
    </source>
</evidence>
<evidence type="ECO:0000256" key="1">
    <source>
        <dbReference type="SAM" id="MobiDB-lite"/>
    </source>
</evidence>
<sequence length="138" mass="13706">MLAAGAASSEVAHPQCLYTGTGISLYGADMAKEQIPAATPYTCCYLCAITERCVAFEWNASVNGGMCYLKDSTGIVPRPLEGARSGVLVSEGAAISAATIAANNAGVLTSTPTVGGSGSGSPTAPTSDLSCAPPKTDA</sequence>
<name>E1ZF04_CHLVA</name>
<evidence type="ECO:0000313" key="3">
    <source>
        <dbReference type="EMBL" id="EFN55752.1"/>
    </source>
</evidence>
<feature type="domain" description="Apple" evidence="2">
    <location>
        <begin position="25"/>
        <end position="70"/>
    </location>
</feature>
<dbReference type="Gene3D" id="3.50.4.10">
    <property type="entry name" value="Hepatocyte Growth Factor"/>
    <property type="match status" value="1"/>
</dbReference>
<dbReference type="Pfam" id="PF14295">
    <property type="entry name" value="PAN_4"/>
    <property type="match status" value="1"/>
</dbReference>
<reference evidence="3 4" key="1">
    <citation type="journal article" date="2010" name="Plant Cell">
        <title>The Chlorella variabilis NC64A genome reveals adaptation to photosymbiosis, coevolution with viruses, and cryptic sex.</title>
        <authorList>
            <person name="Blanc G."/>
            <person name="Duncan G."/>
            <person name="Agarkova I."/>
            <person name="Borodovsky M."/>
            <person name="Gurnon J."/>
            <person name="Kuo A."/>
            <person name="Lindquist E."/>
            <person name="Lucas S."/>
            <person name="Pangilinan J."/>
            <person name="Polle J."/>
            <person name="Salamov A."/>
            <person name="Terry A."/>
            <person name="Yamada T."/>
            <person name="Dunigan D.D."/>
            <person name="Grigoriev I.V."/>
            <person name="Claverie J.M."/>
            <person name="Van Etten J.L."/>
        </authorList>
    </citation>
    <scope>NUCLEOTIDE SEQUENCE [LARGE SCALE GENOMIC DNA]</scope>
    <source>
        <strain evidence="3 4">NC64A</strain>
    </source>
</reference>
<keyword evidence="4" id="KW-1185">Reference proteome</keyword>
<dbReference type="InParanoid" id="E1ZF04"/>
<dbReference type="EMBL" id="GL433844">
    <property type="protein sequence ID" value="EFN55752.1"/>
    <property type="molecule type" value="Genomic_DNA"/>
</dbReference>
<dbReference type="GeneID" id="17355059"/>
<evidence type="ECO:0000313" key="4">
    <source>
        <dbReference type="Proteomes" id="UP000008141"/>
    </source>
</evidence>
<protein>
    <recommendedName>
        <fullName evidence="2">Apple domain-containing protein</fullName>
    </recommendedName>
</protein>
<gene>
    <name evidence="3" type="ORF">CHLNCDRAFT_134104</name>
</gene>
<dbReference type="AlphaFoldDB" id="E1ZF04"/>
<accession>E1ZF04</accession>
<proteinExistence type="predicted"/>
<dbReference type="Proteomes" id="UP000008141">
    <property type="component" value="Unassembled WGS sequence"/>
</dbReference>
<dbReference type="InterPro" id="IPR003609">
    <property type="entry name" value="Pan_app"/>
</dbReference>
<feature type="region of interest" description="Disordered" evidence="1">
    <location>
        <begin position="111"/>
        <end position="138"/>
    </location>
</feature>
<feature type="compositionally biased region" description="Low complexity" evidence="1">
    <location>
        <begin position="111"/>
        <end position="127"/>
    </location>
</feature>